<dbReference type="PANTHER" id="PTHR43649:SF33">
    <property type="entry name" value="POLYGALACTURONAN_RHAMNOGALACTURONAN-BINDING PROTEIN YTCQ"/>
    <property type="match status" value="1"/>
</dbReference>
<evidence type="ECO:0000256" key="7">
    <source>
        <dbReference type="SAM" id="SignalP"/>
    </source>
</evidence>
<sequence>MKKRNFLFLLFCFLFLVFAACSNNSVNSGPDNGTAGSGENQDSEAGKENNEDQEDEKDYYQTPEMDFDMGGKTIKWVSWYDEAIQEDNPDSIQKKEILDALMEKHNFQIEYVIVDYAEYADKVTSSLLAGQPIGDIIRLARPWMIPTLTKQDLFWPVDEYTDNDHVFLQQYTDNYSQFEGKGYGFRAGILGASSGIFYNRTLMDSLGMSPLQGYVDEDNWNWETFIEVAKKANKDTNNDGKLDTWGLATASLLVQALAANDANLAVENKQNLEDQKTIEALNFLSQLSTEDVARPTEGGDWTEPAQFFREGNTLMYAGSDYEMDSFKEDMPDYDIGFLPFPKGPSAKGYSSHNTIPNYLTIPKTVEHPEQLLYIYEKMNDIESIYDYPQQNSFETLFSNEEDIENAKLAGETINVVDKEEAYPSMPFYEFQGEILEGTSVTTVVEKYKEPFQSAIDEVWKQ</sequence>
<dbReference type="Pfam" id="PF01547">
    <property type="entry name" value="SBP_bac_1"/>
    <property type="match status" value="1"/>
</dbReference>
<keyword evidence="3" id="KW-0472">Membrane</keyword>
<dbReference type="SUPFAM" id="SSF53850">
    <property type="entry name" value="Periplasmic binding protein-like II"/>
    <property type="match status" value="1"/>
</dbReference>
<evidence type="ECO:0000256" key="6">
    <source>
        <dbReference type="SAM" id="MobiDB-lite"/>
    </source>
</evidence>
<gene>
    <name evidence="8" type="ORF">J8TS2_03920</name>
</gene>
<keyword evidence="4" id="KW-0564">Palmitate</keyword>
<keyword evidence="1" id="KW-1003">Cell membrane</keyword>
<feature type="chain" id="PRO_5046889109" evidence="7">
    <location>
        <begin position="20"/>
        <end position="461"/>
    </location>
</feature>
<dbReference type="EMBL" id="BORB01000002">
    <property type="protein sequence ID" value="GIN56073.1"/>
    <property type="molecule type" value="Genomic_DNA"/>
</dbReference>
<feature type="region of interest" description="Disordered" evidence="6">
    <location>
        <begin position="29"/>
        <end position="66"/>
    </location>
</feature>
<evidence type="ECO:0000256" key="3">
    <source>
        <dbReference type="ARBA" id="ARBA00023136"/>
    </source>
</evidence>
<proteinExistence type="predicted"/>
<dbReference type="InterPro" id="IPR006059">
    <property type="entry name" value="SBP"/>
</dbReference>
<feature type="signal peptide" evidence="7">
    <location>
        <begin position="1"/>
        <end position="19"/>
    </location>
</feature>
<organism evidence="8 9">
    <name type="scientific">Lederbergia ruris</name>
    <dbReference type="NCBI Taxonomy" id="217495"/>
    <lineage>
        <taxon>Bacteria</taxon>
        <taxon>Bacillati</taxon>
        <taxon>Bacillota</taxon>
        <taxon>Bacilli</taxon>
        <taxon>Bacillales</taxon>
        <taxon>Bacillaceae</taxon>
        <taxon>Lederbergia</taxon>
    </lineage>
</organism>
<keyword evidence="9" id="KW-1185">Reference proteome</keyword>
<reference evidence="8 9" key="1">
    <citation type="submission" date="2021-03" db="EMBL/GenBank/DDBJ databases">
        <title>Antimicrobial resistance genes in bacteria isolated from Japanese honey, and their potential for conferring macrolide and lincosamide resistance in the American foulbrood pathogen Paenibacillus larvae.</title>
        <authorList>
            <person name="Okamoto M."/>
            <person name="Kumagai M."/>
            <person name="Kanamori H."/>
            <person name="Takamatsu D."/>
        </authorList>
    </citation>
    <scope>NUCLEOTIDE SEQUENCE [LARGE SCALE GENOMIC DNA]</scope>
    <source>
        <strain evidence="8 9">J8TS2</strain>
    </source>
</reference>
<keyword evidence="5" id="KW-0449">Lipoprotein</keyword>
<accession>A0ABQ4KDN2</accession>
<dbReference type="RefSeq" id="WP_158322270.1">
    <property type="nucleotide sequence ID" value="NZ_BORB01000002.1"/>
</dbReference>
<evidence type="ECO:0000256" key="4">
    <source>
        <dbReference type="ARBA" id="ARBA00023139"/>
    </source>
</evidence>
<protein>
    <submittedName>
        <fullName evidence="8">ABC transporter substrate-binding protein</fullName>
    </submittedName>
</protein>
<dbReference type="PROSITE" id="PS51257">
    <property type="entry name" value="PROKAR_LIPOPROTEIN"/>
    <property type="match status" value="1"/>
</dbReference>
<comment type="caution">
    <text evidence="8">The sequence shown here is derived from an EMBL/GenBank/DDBJ whole genome shotgun (WGS) entry which is preliminary data.</text>
</comment>
<keyword evidence="2 7" id="KW-0732">Signal</keyword>
<evidence type="ECO:0000313" key="8">
    <source>
        <dbReference type="EMBL" id="GIN56073.1"/>
    </source>
</evidence>
<dbReference type="Gene3D" id="3.40.190.10">
    <property type="entry name" value="Periplasmic binding protein-like II"/>
    <property type="match status" value="1"/>
</dbReference>
<evidence type="ECO:0000313" key="9">
    <source>
        <dbReference type="Proteomes" id="UP000679950"/>
    </source>
</evidence>
<dbReference type="Proteomes" id="UP000679950">
    <property type="component" value="Unassembled WGS sequence"/>
</dbReference>
<dbReference type="InterPro" id="IPR050490">
    <property type="entry name" value="Bact_solute-bd_prot1"/>
</dbReference>
<evidence type="ECO:0000256" key="2">
    <source>
        <dbReference type="ARBA" id="ARBA00022729"/>
    </source>
</evidence>
<dbReference type="PANTHER" id="PTHR43649">
    <property type="entry name" value="ARABINOSE-BINDING PROTEIN-RELATED"/>
    <property type="match status" value="1"/>
</dbReference>
<evidence type="ECO:0000256" key="5">
    <source>
        <dbReference type="ARBA" id="ARBA00023288"/>
    </source>
</evidence>
<name>A0ABQ4KDN2_9BACI</name>
<evidence type="ECO:0000256" key="1">
    <source>
        <dbReference type="ARBA" id="ARBA00022475"/>
    </source>
</evidence>